<feature type="chain" id="PRO_5038966978" evidence="3">
    <location>
        <begin position="27"/>
        <end position="204"/>
    </location>
</feature>
<keyword evidence="1" id="KW-0677">Repeat</keyword>
<sequence length="204" mass="23443">MKKYLTKSIAMAIVAMSVMTFSPLRANAEWKQDNKGWWYTQGNSYSTGWELIGGNWYYFDSDGYMVTNTSSGGYYLNENGAWSSSVSLDEAQKMIEKVTEERKKYDSSFRLVYNGVISKNNTATGNWPGDYSNLSIDKFYNLIGTNEDMYYFEIPVMDHYFVGKETGRVYYFCPGNGLATLEVQENGVVVKSWCKDKKGDQNWY</sequence>
<proteinExistence type="predicted"/>
<keyword evidence="3" id="KW-0732">Signal</keyword>
<gene>
    <name evidence="4" type="ORF">CLBCK_40460</name>
</gene>
<dbReference type="RefSeq" id="WP_173715086.1">
    <property type="nucleotide sequence ID" value="NZ_JABTAE010000001.1"/>
</dbReference>
<feature type="signal peptide" evidence="3">
    <location>
        <begin position="1"/>
        <end position="26"/>
    </location>
</feature>
<dbReference type="EMBL" id="LZZI01000103">
    <property type="protein sequence ID" value="OOM58468.1"/>
    <property type="molecule type" value="Genomic_DNA"/>
</dbReference>
<evidence type="ECO:0000256" key="2">
    <source>
        <dbReference type="PROSITE-ProRule" id="PRU00591"/>
    </source>
</evidence>
<dbReference type="Proteomes" id="UP000190973">
    <property type="component" value="Unassembled WGS sequence"/>
</dbReference>
<evidence type="ECO:0000256" key="1">
    <source>
        <dbReference type="ARBA" id="ARBA00022737"/>
    </source>
</evidence>
<dbReference type="Pfam" id="PF19127">
    <property type="entry name" value="Choline_bind_3"/>
    <property type="match status" value="1"/>
</dbReference>
<dbReference type="PROSITE" id="PS51170">
    <property type="entry name" value="CW"/>
    <property type="match status" value="1"/>
</dbReference>
<dbReference type="AlphaFoldDB" id="A0A1S8RZ34"/>
<dbReference type="SUPFAM" id="SSF69360">
    <property type="entry name" value="Cell wall binding repeat"/>
    <property type="match status" value="1"/>
</dbReference>
<reference evidence="4 5" key="1">
    <citation type="submission" date="2016-05" db="EMBL/GenBank/DDBJ databases">
        <title>Microbial solvent formation.</title>
        <authorList>
            <person name="Poehlein A."/>
            <person name="Montoya Solano J.D."/>
            <person name="Flitsch S."/>
            <person name="Krabben P."/>
            <person name="Duerre P."/>
            <person name="Daniel R."/>
        </authorList>
    </citation>
    <scope>NUCLEOTIDE SEQUENCE [LARGE SCALE GENOMIC DNA]</scope>
    <source>
        <strain evidence="4 5">DSM 53</strain>
    </source>
</reference>
<organism evidence="4 5">
    <name type="scientific">Clostridium beijerinckii</name>
    <name type="common">Clostridium MP</name>
    <dbReference type="NCBI Taxonomy" id="1520"/>
    <lineage>
        <taxon>Bacteria</taxon>
        <taxon>Bacillati</taxon>
        <taxon>Bacillota</taxon>
        <taxon>Clostridia</taxon>
        <taxon>Eubacteriales</taxon>
        <taxon>Clostridiaceae</taxon>
        <taxon>Clostridium</taxon>
    </lineage>
</organism>
<evidence type="ECO:0000313" key="5">
    <source>
        <dbReference type="Proteomes" id="UP000190973"/>
    </source>
</evidence>
<evidence type="ECO:0000313" key="4">
    <source>
        <dbReference type="EMBL" id="OOM58468.1"/>
    </source>
</evidence>
<comment type="caution">
    <text evidence="4">The sequence shown here is derived from an EMBL/GenBank/DDBJ whole genome shotgun (WGS) entry which is preliminary data.</text>
</comment>
<dbReference type="Gene3D" id="2.10.270.10">
    <property type="entry name" value="Cholin Binding"/>
    <property type="match status" value="1"/>
</dbReference>
<dbReference type="InterPro" id="IPR018337">
    <property type="entry name" value="Cell_wall/Cho-bd_repeat"/>
</dbReference>
<protein>
    <submittedName>
        <fullName evidence="4">Putative cell wall binding repeat protein</fullName>
    </submittedName>
</protein>
<evidence type="ECO:0000256" key="3">
    <source>
        <dbReference type="SAM" id="SignalP"/>
    </source>
</evidence>
<name>A0A1S8RZ34_CLOBE</name>
<accession>A0A1S8RZ34</accession>
<feature type="repeat" description="Cell wall-binding" evidence="2">
    <location>
        <begin position="46"/>
        <end position="65"/>
    </location>
</feature>